<organism evidence="1 2">
    <name type="scientific">Phaseolus coccineus</name>
    <name type="common">Scarlet runner bean</name>
    <name type="synonym">Phaseolus multiflorus</name>
    <dbReference type="NCBI Taxonomy" id="3886"/>
    <lineage>
        <taxon>Eukaryota</taxon>
        <taxon>Viridiplantae</taxon>
        <taxon>Streptophyta</taxon>
        <taxon>Embryophyta</taxon>
        <taxon>Tracheophyta</taxon>
        <taxon>Spermatophyta</taxon>
        <taxon>Magnoliopsida</taxon>
        <taxon>eudicotyledons</taxon>
        <taxon>Gunneridae</taxon>
        <taxon>Pentapetalae</taxon>
        <taxon>rosids</taxon>
        <taxon>fabids</taxon>
        <taxon>Fabales</taxon>
        <taxon>Fabaceae</taxon>
        <taxon>Papilionoideae</taxon>
        <taxon>50 kb inversion clade</taxon>
        <taxon>NPAAA clade</taxon>
        <taxon>indigoferoid/millettioid clade</taxon>
        <taxon>Phaseoleae</taxon>
        <taxon>Phaseolus</taxon>
    </lineage>
</organism>
<dbReference type="AlphaFoldDB" id="A0AAN9RDL9"/>
<comment type="caution">
    <text evidence="1">The sequence shown here is derived from an EMBL/GenBank/DDBJ whole genome shotgun (WGS) entry which is preliminary data.</text>
</comment>
<protein>
    <submittedName>
        <fullName evidence="1">Uncharacterized protein</fullName>
    </submittedName>
</protein>
<reference evidence="1 2" key="1">
    <citation type="submission" date="2024-01" db="EMBL/GenBank/DDBJ databases">
        <title>The genomes of 5 underutilized Papilionoideae crops provide insights into root nodulation and disease resistanc.</title>
        <authorList>
            <person name="Jiang F."/>
        </authorList>
    </citation>
    <scope>NUCLEOTIDE SEQUENCE [LARGE SCALE GENOMIC DNA]</scope>
    <source>
        <strain evidence="1">JINMINGXINNONG_FW02</strain>
        <tissue evidence="1">Leaves</tissue>
    </source>
</reference>
<evidence type="ECO:0000313" key="1">
    <source>
        <dbReference type="EMBL" id="KAK7367354.1"/>
    </source>
</evidence>
<sequence>MALHCLSPFSPKLTIFSTRDLDNPPLLYNPSFFIPASLLFQEVIEKKKDVVCVPNELLVGGAAGRAFGIVFVSFHALSDMSS</sequence>
<proteinExistence type="predicted"/>
<dbReference type="Proteomes" id="UP001374584">
    <property type="component" value="Unassembled WGS sequence"/>
</dbReference>
<keyword evidence="2" id="KW-1185">Reference proteome</keyword>
<name>A0AAN9RDL9_PHACN</name>
<dbReference type="EMBL" id="JAYMYR010000004">
    <property type="protein sequence ID" value="KAK7367354.1"/>
    <property type="molecule type" value="Genomic_DNA"/>
</dbReference>
<gene>
    <name evidence="1" type="ORF">VNO80_09365</name>
</gene>
<evidence type="ECO:0000313" key="2">
    <source>
        <dbReference type="Proteomes" id="UP001374584"/>
    </source>
</evidence>
<accession>A0AAN9RDL9</accession>